<dbReference type="AlphaFoldDB" id="A0A1F7Z2M7"/>
<dbReference type="Pfam" id="PF03808">
    <property type="entry name" value="Glyco_tran_WecG"/>
    <property type="match status" value="1"/>
</dbReference>
<proteinExistence type="predicted"/>
<dbReference type="GO" id="GO:0016758">
    <property type="term" value="F:hexosyltransferase activity"/>
    <property type="evidence" value="ECO:0007669"/>
    <property type="project" value="TreeGrafter"/>
</dbReference>
<evidence type="ECO:0000256" key="3">
    <source>
        <dbReference type="SAM" id="Phobius"/>
    </source>
</evidence>
<evidence type="ECO:0000313" key="4">
    <source>
        <dbReference type="EMBL" id="OGM33329.1"/>
    </source>
</evidence>
<evidence type="ECO:0000256" key="1">
    <source>
        <dbReference type="ARBA" id="ARBA00022676"/>
    </source>
</evidence>
<dbReference type="PANTHER" id="PTHR34136">
    <property type="match status" value="1"/>
</dbReference>
<keyword evidence="3" id="KW-0472">Membrane</keyword>
<protein>
    <recommendedName>
        <fullName evidence="6">Glycosyltransferase</fullName>
    </recommendedName>
</protein>
<dbReference type="CDD" id="cd06533">
    <property type="entry name" value="Glyco_transf_WecG_TagA"/>
    <property type="match status" value="1"/>
</dbReference>
<organism evidence="4 5">
    <name type="scientific">Candidatus Woesebacteria bacterium RIFCSPHIGHO2_02_FULL_39_13</name>
    <dbReference type="NCBI Taxonomy" id="1802505"/>
    <lineage>
        <taxon>Bacteria</taxon>
        <taxon>Candidatus Woeseibacteriota</taxon>
    </lineage>
</organism>
<gene>
    <name evidence="4" type="ORF">A3D01_00360</name>
</gene>
<sequence>MKRIILFDKVPFDPIIKKQLLTKIIELILVKKKCMVLNMNAFGVVTFLKNNKYARIIKSAEIIYSDGWGPVLASRLTKESLPERVNVGDFIDNLLEKLDNRGFRLFLLGCEKKTVMRTQVEIMKKYQRITICGHHHGFFRKKQESDVVDQIRKAFPDIVLVGMGVPIQEYFIANNWDLLPNAVYMGIGGVFYYIAGLKTRAPNWMRDYSLEWLFRLFQEPERLWKRYTVINLLFISFIIKYFLNDLFSSPLKSKNN</sequence>
<keyword evidence="3" id="KW-0812">Transmembrane</keyword>
<accession>A0A1F7Z2M7</accession>
<name>A0A1F7Z2M7_9BACT</name>
<comment type="caution">
    <text evidence="4">The sequence shown here is derived from an EMBL/GenBank/DDBJ whole genome shotgun (WGS) entry which is preliminary data.</text>
</comment>
<feature type="transmembrane region" description="Helical" evidence="3">
    <location>
        <begin position="223"/>
        <end position="243"/>
    </location>
</feature>
<reference evidence="4 5" key="1">
    <citation type="journal article" date="2016" name="Nat. Commun.">
        <title>Thousands of microbial genomes shed light on interconnected biogeochemical processes in an aquifer system.</title>
        <authorList>
            <person name="Anantharaman K."/>
            <person name="Brown C.T."/>
            <person name="Hug L.A."/>
            <person name="Sharon I."/>
            <person name="Castelle C.J."/>
            <person name="Probst A.J."/>
            <person name="Thomas B.C."/>
            <person name="Singh A."/>
            <person name="Wilkins M.J."/>
            <person name="Karaoz U."/>
            <person name="Brodie E.L."/>
            <person name="Williams K.H."/>
            <person name="Hubbard S.S."/>
            <person name="Banfield J.F."/>
        </authorList>
    </citation>
    <scope>NUCLEOTIDE SEQUENCE [LARGE SCALE GENOMIC DNA]</scope>
</reference>
<dbReference type="EMBL" id="MGGR01000019">
    <property type="protein sequence ID" value="OGM33329.1"/>
    <property type="molecule type" value="Genomic_DNA"/>
</dbReference>
<dbReference type="InterPro" id="IPR004629">
    <property type="entry name" value="WecG_TagA_CpsF"/>
</dbReference>
<dbReference type="STRING" id="1802505.A3D01_00360"/>
<evidence type="ECO:0008006" key="6">
    <source>
        <dbReference type="Google" id="ProtNLM"/>
    </source>
</evidence>
<keyword evidence="2" id="KW-0808">Transferase</keyword>
<dbReference type="Proteomes" id="UP000177169">
    <property type="component" value="Unassembled WGS sequence"/>
</dbReference>
<dbReference type="PANTHER" id="PTHR34136:SF1">
    <property type="entry name" value="UDP-N-ACETYL-D-MANNOSAMINURONIC ACID TRANSFERASE"/>
    <property type="match status" value="1"/>
</dbReference>
<dbReference type="NCBIfam" id="TIGR00696">
    <property type="entry name" value="wecG_tagA_cpsF"/>
    <property type="match status" value="1"/>
</dbReference>
<evidence type="ECO:0000313" key="5">
    <source>
        <dbReference type="Proteomes" id="UP000177169"/>
    </source>
</evidence>
<keyword evidence="1" id="KW-0328">Glycosyltransferase</keyword>
<evidence type="ECO:0000256" key="2">
    <source>
        <dbReference type="ARBA" id="ARBA00022679"/>
    </source>
</evidence>
<keyword evidence="3" id="KW-1133">Transmembrane helix</keyword>